<name>A0ABM8AB80_9DEIO</name>
<evidence type="ECO:0000259" key="2">
    <source>
        <dbReference type="PROSITE" id="PS51898"/>
    </source>
</evidence>
<evidence type="ECO:0000313" key="3">
    <source>
        <dbReference type="EMBL" id="BDP41006.1"/>
    </source>
</evidence>
<gene>
    <name evidence="3" type="ORF">DAETH_09750</name>
</gene>
<dbReference type="PROSITE" id="PS51898">
    <property type="entry name" value="TYR_RECOMBINASE"/>
    <property type="match status" value="1"/>
</dbReference>
<keyword evidence="4" id="KW-1185">Reference proteome</keyword>
<dbReference type="EMBL" id="AP026560">
    <property type="protein sequence ID" value="BDP41006.1"/>
    <property type="molecule type" value="Genomic_DNA"/>
</dbReference>
<dbReference type="InterPro" id="IPR013762">
    <property type="entry name" value="Integrase-like_cat_sf"/>
</dbReference>
<protein>
    <recommendedName>
        <fullName evidence="2">Tyr recombinase domain-containing protein</fullName>
    </recommendedName>
</protein>
<dbReference type="InterPro" id="IPR050090">
    <property type="entry name" value="Tyrosine_recombinase_XerCD"/>
</dbReference>
<proteinExistence type="predicted"/>
<dbReference type="InterPro" id="IPR011010">
    <property type="entry name" value="DNA_brk_join_enz"/>
</dbReference>
<dbReference type="Pfam" id="PF00589">
    <property type="entry name" value="Phage_integrase"/>
    <property type="match status" value="1"/>
</dbReference>
<dbReference type="PANTHER" id="PTHR30349:SF64">
    <property type="entry name" value="PROPHAGE INTEGRASE INTD-RELATED"/>
    <property type="match status" value="1"/>
</dbReference>
<sequence length="557" mass="65019">MGWIVDPPLTPNMRRRLYQESVAELVDRRGLQSKVVRDLIVRYLEELEPTLDYSSLCNLTQRLTRFWHWIETYSPGIDTLRLPPDVARAWKKAVIDTDRSEGQKRDEQMFYTVRNFYMDLREWCVHRPDEWSGHLYPSPITDSDIAVFNSTSRFHNQRARMHERIRRLAPHLTRLIGWLRRRFTEVRAIREQLCQVAVGDQFEVNGVRYERLGPNGLTVFGLQSKILYFRRADQPKAYRRSIEEEEEVAFWAWAGLEVLRLTGLRIEECLELTDLSLRKLTLASGETVVILNIAPSKTDRERMIPVSKELLAVLAQIRRRVAGPDGVVPSTVQYDRGERVMSASLPFLFLRRRHGRQCHVGATFLRDQLELACAQANLQDERGEPVRFVLHDFRRLFATGHVNEGLPVHIVAWMLGHQNLNTTMGYVAVYDLEAHQAYHQHLARRRSERPAHEYGEPTKAELEEFESHFRRRQLALGNCYRPYQTPCAHEHACVRCPMLRMDPDQMPRLLEIERDTIRLMTEARANDWVGEVAGLELTLDGIRDKKLQVERIQAGTQ</sequence>
<dbReference type="InterPro" id="IPR002104">
    <property type="entry name" value="Integrase_catalytic"/>
</dbReference>
<organism evidence="3 4">
    <name type="scientific">Deinococcus aetherius</name>
    <dbReference type="NCBI Taxonomy" id="200252"/>
    <lineage>
        <taxon>Bacteria</taxon>
        <taxon>Thermotogati</taxon>
        <taxon>Deinococcota</taxon>
        <taxon>Deinococci</taxon>
        <taxon>Deinococcales</taxon>
        <taxon>Deinococcaceae</taxon>
        <taxon>Deinococcus</taxon>
    </lineage>
</organism>
<dbReference type="SUPFAM" id="SSF56349">
    <property type="entry name" value="DNA breaking-rejoining enzymes"/>
    <property type="match status" value="1"/>
</dbReference>
<evidence type="ECO:0000256" key="1">
    <source>
        <dbReference type="ARBA" id="ARBA00023172"/>
    </source>
</evidence>
<dbReference type="PANTHER" id="PTHR30349">
    <property type="entry name" value="PHAGE INTEGRASE-RELATED"/>
    <property type="match status" value="1"/>
</dbReference>
<dbReference type="Gene3D" id="1.10.443.10">
    <property type="entry name" value="Intergrase catalytic core"/>
    <property type="match status" value="1"/>
</dbReference>
<evidence type="ECO:0000313" key="4">
    <source>
        <dbReference type="Proteomes" id="UP001064971"/>
    </source>
</evidence>
<accession>A0ABM8AB80</accession>
<keyword evidence="1" id="KW-0233">DNA recombination</keyword>
<reference evidence="3" key="1">
    <citation type="submission" date="2022-07" db="EMBL/GenBank/DDBJ databases">
        <title>Complete Genome Sequence of the Radioresistant Bacterium Deinococcus aetherius ST0316, Isolated from the Air Dust collected in Lower Stratosphere above Japan.</title>
        <authorList>
            <person name="Satoh K."/>
            <person name="Hagiwara K."/>
            <person name="Katsumata K."/>
            <person name="Kubo A."/>
            <person name="Yokobori S."/>
            <person name="Yamagishi A."/>
            <person name="Oono Y."/>
            <person name="Narumi I."/>
        </authorList>
    </citation>
    <scope>NUCLEOTIDE SEQUENCE</scope>
    <source>
        <strain evidence="3">ST0316</strain>
    </source>
</reference>
<dbReference type="CDD" id="cd00397">
    <property type="entry name" value="DNA_BRE_C"/>
    <property type="match status" value="1"/>
</dbReference>
<dbReference type="Proteomes" id="UP001064971">
    <property type="component" value="Chromosome"/>
</dbReference>
<feature type="domain" description="Tyr recombinase" evidence="2">
    <location>
        <begin position="225"/>
        <end position="439"/>
    </location>
</feature>